<dbReference type="PROSITE" id="PS50013">
    <property type="entry name" value="CHROMO_2"/>
    <property type="match status" value="1"/>
</dbReference>
<dbReference type="EMBL" id="JAYKXP010000130">
    <property type="protein sequence ID" value="KAK7024211.1"/>
    <property type="molecule type" value="Genomic_DNA"/>
</dbReference>
<feature type="region of interest" description="Disordered" evidence="1">
    <location>
        <begin position="609"/>
        <end position="649"/>
    </location>
</feature>
<dbReference type="Pfam" id="PF00385">
    <property type="entry name" value="Chromo"/>
    <property type="match status" value="1"/>
</dbReference>
<reference evidence="3 4" key="1">
    <citation type="submission" date="2024-01" db="EMBL/GenBank/DDBJ databases">
        <title>A draft genome for a cacao thread blight-causing isolate of Paramarasmius palmivorus.</title>
        <authorList>
            <person name="Baruah I.K."/>
            <person name="Bukari Y."/>
            <person name="Amoako-Attah I."/>
            <person name="Meinhardt L.W."/>
            <person name="Bailey B.A."/>
            <person name="Cohen S.P."/>
        </authorList>
    </citation>
    <scope>NUCLEOTIDE SEQUENCE [LARGE SCALE GENOMIC DNA]</scope>
    <source>
        <strain evidence="3 4">GH-12</strain>
    </source>
</reference>
<feature type="region of interest" description="Disordered" evidence="1">
    <location>
        <begin position="1118"/>
        <end position="1142"/>
    </location>
</feature>
<gene>
    <name evidence="3" type="ORF">VNI00_016519</name>
</gene>
<protein>
    <recommendedName>
        <fullName evidence="2">Chromo domain-containing protein</fullName>
    </recommendedName>
</protein>
<dbReference type="InterPro" id="IPR023780">
    <property type="entry name" value="Chromo_domain"/>
</dbReference>
<evidence type="ECO:0000313" key="4">
    <source>
        <dbReference type="Proteomes" id="UP001383192"/>
    </source>
</evidence>
<dbReference type="Proteomes" id="UP001383192">
    <property type="component" value="Unassembled WGS sequence"/>
</dbReference>
<dbReference type="CDD" id="cd00024">
    <property type="entry name" value="CD_CSD"/>
    <property type="match status" value="1"/>
</dbReference>
<dbReference type="Gene3D" id="2.40.50.40">
    <property type="match status" value="1"/>
</dbReference>
<dbReference type="SMART" id="SM00298">
    <property type="entry name" value="CHROMO"/>
    <property type="match status" value="1"/>
</dbReference>
<keyword evidence="4" id="KW-1185">Reference proteome</keyword>
<sequence length="1561" mass="175464">MSTNRTPPQGYTYPSSPVWTKTRDESYALHWCYVASRSADLASIQQEREHQLNLAVPPEVDAIWDVEQEKYSYPIVPGCITPPASWPLRTDIDNGVGLKGSVTFAAYHTPSSLELHYPEVWKELAPLASRLKDLAFGHRATTPSEESILPLFAYAQLKENDRSKRSGVKKGTAKTRVQFEGSYSLGTTIEKGHGIGIVKPVSQLSTPKFEKQLAEVFQILAAFYRILVPLSISKYEWEMLKFQLQDNNVFTLGGRGPAGVSVQMNVSASYYVYDGADLGESIGRVQGSLHPDSQDCLTTPTLLTIMIRLPKHKKAAGGSFLLARYGIHIPFSDIWFINIVFDGRTIHGGRQISIKTEEAEDMESLVVNVRLDEWETDPLANTAQELWNAAAAVNRLAFVQYFPDQAVKRTANIALHGPALFGNYGTHSPAVGRVKTFSSGGKHLMGTLQEFYSTIGVELVWGFLNSLSQANLTLVGFDATRLLQQIQYTESGSNGNLETTSQQMTSQQHALILPEFDVLNPEHSVHVHMCRGWLAWLMALRECNALGIMADEFFKKQDLLAKQATRSRSSKECIEAQRPKDHRQGVLVHRQETSQVVLHLPSTQILPTNVTSDTEDVSPVQVTEGTLTGKRRKRNSEGKEIQPKKKLRQKPEVVGMVGQEFEEGTRTYAEFEIEAIIGHAFHGGMYKYLVQWKHYSEDHNEWIPETDLNNAQDLLRAYKSCWSLHDTLTVCDSKRYKNFSRHCLDKLFDAEKLSKELDTFKKLQDRFISNRSSISGGYSDLTAFITSYTAMNDRQFAWTSMLIKSPLRVPTSSVEPVDQNDSLCALVFRFQDALSDLSRCQSTSYTLKLWDAAVRCQECRSLLILFDFVVFGMPMLLKILTQTYVKDRIFLKQHYPAFFPLVDAVMQDLTALRSQCRRQGGKAPDASNILRPIPSNLYGLRRDSHFSEEPLSLKAKWIDGGDDALTKAANQVLEDALIEFLAMPYFRKFSAKGSTKPGKKTKCQESDTSIFEDCLIRGAILHALAEGLDDESIFFSARIETFILQGGVTGLWNDGVSKMSVKRIAKNIRDDPELHLSHVRLWAFQEVPKASRDAAWDLAYALHKGITELIAGRRMSDDEYQGVERSNPKPKQKKPNAKMQKGAALAGLTPEALCIGQSHLSFGALALILQETWRDMNQAPPIHEELHRYLKGLDIRTGRILASGDPDHAYPIRQTNQGSLLLNEHLPREKLVTKYGLSNLLSWHGTGQGYKTSRFLAFLKQKAGSRSFWSASLNECINHFLAAQIHNQVLASSRPDVQISPEHEGLSEALESQGFLRLSNCRVYGQPSNMLKLLPTLKAFNSWGRTIPAKCSFEQRIRDKFTPYWTNTICEKWKEFLGDMFDCNNIAACSQKSRHSWSETIEFVNQLKVPGFNSGLTAMQLVNALALAEVVSSPTLAEMAHWIWTHLELGAFKGLKLIGFNMLSEDAVLVALTCFCRHIWKGCIPEWREKLGCEEDNVIGAEHFLCKISRWTDKIPHLKEIAEELESRVGELTLSGTGLDIPIPVTASMTFVQDVLNEIRQ</sequence>
<evidence type="ECO:0000256" key="1">
    <source>
        <dbReference type="SAM" id="MobiDB-lite"/>
    </source>
</evidence>
<evidence type="ECO:0000259" key="2">
    <source>
        <dbReference type="PROSITE" id="PS50013"/>
    </source>
</evidence>
<dbReference type="InterPro" id="IPR000953">
    <property type="entry name" value="Chromo/chromo_shadow_dom"/>
</dbReference>
<name>A0AAW0BFV1_9AGAR</name>
<feature type="domain" description="Chromo" evidence="2">
    <location>
        <begin position="671"/>
        <end position="718"/>
    </location>
</feature>
<comment type="caution">
    <text evidence="3">The sequence shown here is derived from an EMBL/GenBank/DDBJ whole genome shotgun (WGS) entry which is preliminary data.</text>
</comment>
<proteinExistence type="predicted"/>
<dbReference type="SUPFAM" id="SSF54160">
    <property type="entry name" value="Chromo domain-like"/>
    <property type="match status" value="1"/>
</dbReference>
<dbReference type="GO" id="GO:0006338">
    <property type="term" value="P:chromatin remodeling"/>
    <property type="evidence" value="ECO:0007669"/>
    <property type="project" value="UniProtKB-ARBA"/>
</dbReference>
<accession>A0AAW0BFV1</accession>
<organism evidence="3 4">
    <name type="scientific">Paramarasmius palmivorus</name>
    <dbReference type="NCBI Taxonomy" id="297713"/>
    <lineage>
        <taxon>Eukaryota</taxon>
        <taxon>Fungi</taxon>
        <taxon>Dikarya</taxon>
        <taxon>Basidiomycota</taxon>
        <taxon>Agaricomycotina</taxon>
        <taxon>Agaricomycetes</taxon>
        <taxon>Agaricomycetidae</taxon>
        <taxon>Agaricales</taxon>
        <taxon>Marasmiineae</taxon>
        <taxon>Marasmiaceae</taxon>
        <taxon>Paramarasmius</taxon>
    </lineage>
</organism>
<dbReference type="InterPro" id="IPR016197">
    <property type="entry name" value="Chromo-like_dom_sf"/>
</dbReference>
<evidence type="ECO:0000313" key="3">
    <source>
        <dbReference type="EMBL" id="KAK7024211.1"/>
    </source>
</evidence>